<dbReference type="SUPFAM" id="SSF48452">
    <property type="entry name" value="TPR-like"/>
    <property type="match status" value="1"/>
</dbReference>
<gene>
    <name evidence="1" type="ORF">LCOR_10758.1</name>
</gene>
<organism evidence="1 2">
    <name type="scientific">Lichtheimia corymbifera JMRC:FSU:9682</name>
    <dbReference type="NCBI Taxonomy" id="1263082"/>
    <lineage>
        <taxon>Eukaryota</taxon>
        <taxon>Fungi</taxon>
        <taxon>Fungi incertae sedis</taxon>
        <taxon>Mucoromycota</taxon>
        <taxon>Mucoromycotina</taxon>
        <taxon>Mucoromycetes</taxon>
        <taxon>Mucorales</taxon>
        <taxon>Lichtheimiaceae</taxon>
        <taxon>Lichtheimia</taxon>
    </lineage>
</organism>
<proteinExistence type="predicted"/>
<reference evidence="1" key="1">
    <citation type="submission" date="2013-08" db="EMBL/GenBank/DDBJ databases">
        <title>Gene expansion shapes genome architecture in the human pathogen Lichtheimia corymbifera: an evolutionary genomics analysis in the ancient terrestrial Mucorales (Mucoromycotina).</title>
        <authorList>
            <person name="Schwartze V.U."/>
            <person name="Winter S."/>
            <person name="Shelest E."/>
            <person name="Marcet-Houben M."/>
            <person name="Horn F."/>
            <person name="Wehner S."/>
            <person name="Hoffmann K."/>
            <person name="Riege K."/>
            <person name="Sammeth M."/>
            <person name="Nowrousian M."/>
            <person name="Valiante V."/>
            <person name="Linde J."/>
            <person name="Jacobsen I.D."/>
            <person name="Marz M."/>
            <person name="Brakhage A.A."/>
            <person name="Gabaldon T."/>
            <person name="Bocker S."/>
            <person name="Voigt K."/>
        </authorList>
    </citation>
    <scope>NUCLEOTIDE SEQUENCE [LARGE SCALE GENOMIC DNA]</scope>
    <source>
        <strain evidence="1">FSU 9682</strain>
    </source>
</reference>
<evidence type="ECO:0000313" key="2">
    <source>
        <dbReference type="Proteomes" id="UP000027586"/>
    </source>
</evidence>
<dbReference type="OrthoDB" id="2285638at2759"/>
<dbReference type="InterPro" id="IPR011990">
    <property type="entry name" value="TPR-like_helical_dom_sf"/>
</dbReference>
<accession>A0A068SC52</accession>
<protein>
    <recommendedName>
        <fullName evidence="3">F-box domain-containing protein</fullName>
    </recommendedName>
</protein>
<dbReference type="Proteomes" id="UP000027586">
    <property type="component" value="Unassembled WGS sequence"/>
</dbReference>
<evidence type="ECO:0000313" key="1">
    <source>
        <dbReference type="EMBL" id="CDH59958.1"/>
    </source>
</evidence>
<dbReference type="EMBL" id="CBTN010000079">
    <property type="protein sequence ID" value="CDH59958.1"/>
    <property type="molecule type" value="Genomic_DNA"/>
</dbReference>
<comment type="caution">
    <text evidence="1">The sequence shown here is derived from an EMBL/GenBank/DDBJ whole genome shotgun (WGS) entry which is preliminary data.</text>
</comment>
<evidence type="ECO:0008006" key="3">
    <source>
        <dbReference type="Google" id="ProtNLM"/>
    </source>
</evidence>
<keyword evidence="2" id="KW-1185">Reference proteome</keyword>
<dbReference type="VEuPathDB" id="FungiDB:LCOR_10758.1"/>
<name>A0A068SC52_9FUNG</name>
<dbReference type="AlphaFoldDB" id="A0A068SC52"/>
<sequence length="316" mass="36011">MTRSIWHSCNLSKLPASSKKYAKLVHDSTTQLHQSLEPVLSALNLRAIGLSKCANYDAALHDAQLMQQLSPSSALGYIREADIYSEQGKQRQVIDICSKGMSRVDTMDTHYATLQRAKMDAEERQNTRIDFVSQLPLDIVTATLIPFFMDRLPLLSDVPYPYVEVSKLWRGRIVQCFGGLRFSVGYHEEYDVKFLSQVVQFSQDVKELFIHQYDHERTWLGDLLRDNDFCSLRQLSMGQYMNDNVDHFVSSLGAISSTLIDLDIDVEIGRILPIDQIVLTCPNLVSLNLPQSRVADRKSTRLSPHDNMAQFEKVDH</sequence>